<dbReference type="InterPro" id="IPR006597">
    <property type="entry name" value="Sel1-like"/>
</dbReference>
<dbReference type="PANTHER" id="PTHR11102">
    <property type="entry name" value="SEL-1-LIKE PROTEIN"/>
    <property type="match status" value="1"/>
</dbReference>
<organism evidence="2 3">
    <name type="scientific">Thalassomonas actiniarum</name>
    <dbReference type="NCBI Taxonomy" id="485447"/>
    <lineage>
        <taxon>Bacteria</taxon>
        <taxon>Pseudomonadati</taxon>
        <taxon>Pseudomonadota</taxon>
        <taxon>Gammaproteobacteria</taxon>
        <taxon>Alteromonadales</taxon>
        <taxon>Colwelliaceae</taxon>
        <taxon>Thalassomonas</taxon>
    </lineage>
</organism>
<dbReference type="PANTHER" id="PTHR11102:SF160">
    <property type="entry name" value="ERAD-ASSOCIATED E3 UBIQUITIN-PROTEIN LIGASE COMPONENT HRD3"/>
    <property type="match status" value="1"/>
</dbReference>
<dbReference type="InterPro" id="IPR011990">
    <property type="entry name" value="TPR-like_helical_dom_sf"/>
</dbReference>
<accession>A0AAF0C2T3</accession>
<dbReference type="KEGG" id="tact:SG35_023670"/>
<protein>
    <submittedName>
        <fullName evidence="2">Sel1 repeat family protein</fullName>
    </submittedName>
</protein>
<dbReference type="EMBL" id="CP059735">
    <property type="protein sequence ID" value="WDD98243.1"/>
    <property type="molecule type" value="Genomic_DNA"/>
</dbReference>
<evidence type="ECO:0000256" key="1">
    <source>
        <dbReference type="SAM" id="SignalP"/>
    </source>
</evidence>
<feature type="signal peptide" evidence="1">
    <location>
        <begin position="1"/>
        <end position="18"/>
    </location>
</feature>
<evidence type="ECO:0000313" key="3">
    <source>
        <dbReference type="Proteomes" id="UP000032568"/>
    </source>
</evidence>
<dbReference type="InterPro" id="IPR050767">
    <property type="entry name" value="Sel1_AlgK"/>
</dbReference>
<dbReference type="Proteomes" id="UP000032568">
    <property type="component" value="Chromosome"/>
</dbReference>
<reference evidence="2 3" key="1">
    <citation type="journal article" date="2015" name="Genome Announc.">
        <title>Draft Genome Sequences of Marine Isolates of Thalassomonas viridans and Thalassomonas actiniarum.</title>
        <authorList>
            <person name="Olonade I."/>
            <person name="van Zyl L.J."/>
            <person name="Trindade M."/>
        </authorList>
    </citation>
    <scope>NUCLEOTIDE SEQUENCE [LARGE SCALE GENOMIC DNA]</scope>
    <source>
        <strain evidence="2 3">A5K-106</strain>
    </source>
</reference>
<keyword evidence="3" id="KW-1185">Reference proteome</keyword>
<dbReference type="RefSeq" id="WP_053043379.1">
    <property type="nucleotide sequence ID" value="NZ_CP059735.1"/>
</dbReference>
<gene>
    <name evidence="2" type="ORF">SG35_023670</name>
</gene>
<sequence length="202" mass="23018">MKWKWVVIFIIATSSANAALAQGSAEGQEHFAKGLAADQKQDYKTAFTWYLTAAESGFRQAQFYLGTMYEQGSGTKQDYKKAAHWYLQAAKRGHAAAQNNLGTMYNFGRGMKQDYKQAVYWYRKAALQGHLLAQDNLGMKYYHGQGVEKDNKQAYLWCGLAAMAGDEMAYVHRYFIGKRLSADELTELQAEIRKRYNQFNAK</sequence>
<dbReference type="Gene3D" id="1.25.40.10">
    <property type="entry name" value="Tetratricopeptide repeat domain"/>
    <property type="match status" value="1"/>
</dbReference>
<dbReference type="SMART" id="SM00671">
    <property type="entry name" value="SEL1"/>
    <property type="match status" value="4"/>
</dbReference>
<name>A0AAF0C2T3_9GAMM</name>
<dbReference type="AlphaFoldDB" id="A0AAF0C2T3"/>
<evidence type="ECO:0000313" key="2">
    <source>
        <dbReference type="EMBL" id="WDD98243.1"/>
    </source>
</evidence>
<reference evidence="2 3" key="2">
    <citation type="journal article" date="2022" name="Mar. Drugs">
        <title>Bioassay-Guided Fractionation Leads to the Detection of Cholic Acid Generated by the Rare Thalassomonas sp.</title>
        <authorList>
            <person name="Pheiffer F."/>
            <person name="Schneider Y.K."/>
            <person name="Hansen E.H."/>
            <person name="Andersen J.H."/>
            <person name="Isaksson J."/>
            <person name="Busche T."/>
            <person name="R C."/>
            <person name="Kalinowski J."/>
            <person name="Zyl L.V."/>
            <person name="Trindade M."/>
        </authorList>
    </citation>
    <scope>NUCLEOTIDE SEQUENCE [LARGE SCALE GENOMIC DNA]</scope>
    <source>
        <strain evidence="2 3">A5K-106</strain>
    </source>
</reference>
<feature type="chain" id="PRO_5042064669" evidence="1">
    <location>
        <begin position="19"/>
        <end position="202"/>
    </location>
</feature>
<proteinExistence type="predicted"/>
<keyword evidence="1" id="KW-0732">Signal</keyword>
<dbReference type="SUPFAM" id="SSF81901">
    <property type="entry name" value="HCP-like"/>
    <property type="match status" value="1"/>
</dbReference>
<dbReference type="Pfam" id="PF08238">
    <property type="entry name" value="Sel1"/>
    <property type="match status" value="4"/>
</dbReference>